<organism evidence="2 3">
    <name type="scientific">Teladorsagia circumcincta</name>
    <name type="common">Brown stomach worm</name>
    <name type="synonym">Ostertagia circumcincta</name>
    <dbReference type="NCBI Taxonomy" id="45464"/>
    <lineage>
        <taxon>Eukaryota</taxon>
        <taxon>Metazoa</taxon>
        <taxon>Ecdysozoa</taxon>
        <taxon>Nematoda</taxon>
        <taxon>Chromadorea</taxon>
        <taxon>Rhabditida</taxon>
        <taxon>Rhabditina</taxon>
        <taxon>Rhabditomorpha</taxon>
        <taxon>Strongyloidea</taxon>
        <taxon>Trichostrongylidae</taxon>
        <taxon>Teladorsagia</taxon>
    </lineage>
</organism>
<keyword evidence="3" id="KW-1185">Reference proteome</keyword>
<comment type="similarity">
    <text evidence="1">Belongs to the RRN3 family.</text>
</comment>
<dbReference type="EMBL" id="KZ348558">
    <property type="protein sequence ID" value="PIO66026.1"/>
    <property type="molecule type" value="Genomic_DNA"/>
</dbReference>
<dbReference type="OrthoDB" id="26970at2759"/>
<gene>
    <name evidence="2" type="ORF">TELCIR_12278</name>
</gene>
<dbReference type="PANTHER" id="PTHR12790:SF0">
    <property type="entry name" value="RNA POLYMERASE I-SPECIFIC TRANSCRIPTION INITIATION FACTOR RRN3-RELATED"/>
    <property type="match status" value="1"/>
</dbReference>
<dbReference type="GO" id="GO:0006361">
    <property type="term" value="P:transcription initiation at RNA polymerase I promoter"/>
    <property type="evidence" value="ECO:0007669"/>
    <property type="project" value="InterPro"/>
</dbReference>
<dbReference type="Proteomes" id="UP000230423">
    <property type="component" value="Unassembled WGS sequence"/>
</dbReference>
<sequence length="258" mass="30296">MAFDLINDLPRLIMAQCLRHDVQAKRDEFVWQKPYMLTRHFASTVKYVKEKRKNGFLRMSLCIDIAGDSIAAITYRKICNAIEILPKWEPAAKIQFLEQFLNISDLLDDRCTELVTNLARLSWQVIPEEIMDRYLNMLCDVAIRQVTHTEIIYCSAVSNLIPVMKLNEEKRTTELALSFEEQDKYYTMAHRVIAQIYKCFPMSTKILLKALRVGVPHFSHDSWRFIGYMRNLVQCLEYAGKIRADIWELIIDQMIMCD</sequence>
<reference evidence="2 3" key="1">
    <citation type="submission" date="2015-09" db="EMBL/GenBank/DDBJ databases">
        <title>Draft genome of the parasitic nematode Teladorsagia circumcincta isolate WARC Sus (inbred).</title>
        <authorList>
            <person name="Mitreva M."/>
        </authorList>
    </citation>
    <scope>NUCLEOTIDE SEQUENCE [LARGE SCALE GENOMIC DNA]</scope>
    <source>
        <strain evidence="2 3">S</strain>
    </source>
</reference>
<evidence type="ECO:0000313" key="3">
    <source>
        <dbReference type="Proteomes" id="UP000230423"/>
    </source>
</evidence>
<dbReference type="Pfam" id="PF05327">
    <property type="entry name" value="RRN3"/>
    <property type="match status" value="1"/>
</dbReference>
<dbReference type="PANTHER" id="PTHR12790">
    <property type="entry name" value="TRANSCRIPTION INITIATION FACTOR IA RRN3"/>
    <property type="match status" value="1"/>
</dbReference>
<dbReference type="AlphaFoldDB" id="A0A2G9U6Z7"/>
<feature type="non-terminal residue" evidence="2">
    <location>
        <position position="258"/>
    </location>
</feature>
<evidence type="ECO:0000313" key="2">
    <source>
        <dbReference type="EMBL" id="PIO66026.1"/>
    </source>
</evidence>
<evidence type="ECO:0000256" key="1">
    <source>
        <dbReference type="ARBA" id="ARBA00010098"/>
    </source>
</evidence>
<dbReference type="GO" id="GO:0001042">
    <property type="term" value="F:RNA polymerase I core binding"/>
    <property type="evidence" value="ECO:0007669"/>
    <property type="project" value="TreeGrafter"/>
</dbReference>
<dbReference type="GO" id="GO:0005634">
    <property type="term" value="C:nucleus"/>
    <property type="evidence" value="ECO:0007669"/>
    <property type="project" value="TreeGrafter"/>
</dbReference>
<protein>
    <submittedName>
        <fullName evidence="2">Uncharacterized protein</fullName>
    </submittedName>
</protein>
<dbReference type="InterPro" id="IPR007991">
    <property type="entry name" value="RNA_pol_I_trans_ini_fac_RRN3"/>
</dbReference>
<accession>A0A2G9U6Z7</accession>
<proteinExistence type="inferred from homology"/>
<name>A0A2G9U6Z7_TELCI</name>
<dbReference type="GO" id="GO:0001181">
    <property type="term" value="F:RNA polymerase I general transcription initiation factor activity"/>
    <property type="evidence" value="ECO:0007669"/>
    <property type="project" value="InterPro"/>
</dbReference>